<gene>
    <name evidence="2" type="ORF">G9U51_14860</name>
</gene>
<dbReference type="InterPro" id="IPR009781">
    <property type="entry name" value="DUF1345"/>
</dbReference>
<dbReference type="Pfam" id="PF07077">
    <property type="entry name" value="DUF1345"/>
    <property type="match status" value="1"/>
</dbReference>
<comment type="caution">
    <text evidence="2">The sequence shown here is derived from an EMBL/GenBank/DDBJ whole genome shotgun (WGS) entry which is preliminary data.</text>
</comment>
<keyword evidence="3" id="KW-1185">Reference proteome</keyword>
<evidence type="ECO:0000256" key="1">
    <source>
        <dbReference type="SAM" id="Phobius"/>
    </source>
</evidence>
<protein>
    <submittedName>
        <fullName evidence="2">DUF1345 domain-containing protein</fullName>
    </submittedName>
</protein>
<proteinExistence type="predicted"/>
<organism evidence="2 3">
    <name type="scientific">Metallococcus carri</name>
    <dbReference type="NCBI Taxonomy" id="1656884"/>
    <lineage>
        <taxon>Bacteria</taxon>
        <taxon>Bacillati</taxon>
        <taxon>Actinomycetota</taxon>
        <taxon>Actinomycetes</taxon>
        <taxon>Micrococcales</taxon>
        <taxon>Dermacoccaceae</taxon>
        <taxon>Metallococcus</taxon>
    </lineage>
</organism>
<feature type="transmembrane region" description="Helical" evidence="1">
    <location>
        <begin position="42"/>
        <end position="61"/>
    </location>
</feature>
<dbReference type="Proteomes" id="UP000744769">
    <property type="component" value="Unassembled WGS sequence"/>
</dbReference>
<feature type="transmembrane region" description="Helical" evidence="1">
    <location>
        <begin position="196"/>
        <end position="217"/>
    </location>
</feature>
<reference evidence="2" key="1">
    <citation type="submission" date="2020-03" db="EMBL/GenBank/DDBJ databases">
        <title>Draft sequencing of Calidifontibacter sp. DB0510.</title>
        <authorList>
            <person name="Kim D.-U."/>
        </authorList>
    </citation>
    <scope>NUCLEOTIDE SEQUENCE</scope>
    <source>
        <strain evidence="2">DB0510</strain>
    </source>
</reference>
<evidence type="ECO:0000313" key="2">
    <source>
        <dbReference type="EMBL" id="NHN57049.1"/>
    </source>
</evidence>
<keyword evidence="1" id="KW-0812">Transmembrane</keyword>
<keyword evidence="1" id="KW-0472">Membrane</keyword>
<keyword evidence="1" id="KW-1133">Transmembrane helix</keyword>
<dbReference type="AlphaFoldDB" id="A0A967EBK5"/>
<feature type="transmembrane region" description="Helical" evidence="1">
    <location>
        <begin position="108"/>
        <end position="131"/>
    </location>
</feature>
<sequence length="218" mass="23500">MNHLAVHRHLQIRMAIAAVCGLIFGLLTPTPPDAGGPVFRGLAGFVLATLVFCLPLLWWMVHLDATETREKITGLDPTRTEIDVVVLVVSFVALGAIGLMLAQSKAKSASIGATSEALLAVISVAGAWLMLHTTYALRYAKQWFNAQPGCIDFNTDDPPMMSDFAYLSFTLGMTYQVSDTNLKTPAVRRLVLQHTLLAYLFGTVIIASTINLVVGLAG</sequence>
<feature type="transmembrane region" description="Helical" evidence="1">
    <location>
        <begin position="82"/>
        <end position="102"/>
    </location>
</feature>
<name>A0A967EBK5_9MICO</name>
<feature type="transmembrane region" description="Helical" evidence="1">
    <location>
        <begin position="12"/>
        <end position="30"/>
    </location>
</feature>
<accession>A0A967EBK5</accession>
<dbReference type="RefSeq" id="WP_166197934.1">
    <property type="nucleotide sequence ID" value="NZ_JAAOIV010000012.1"/>
</dbReference>
<evidence type="ECO:0000313" key="3">
    <source>
        <dbReference type="Proteomes" id="UP000744769"/>
    </source>
</evidence>
<dbReference type="EMBL" id="JAAOIV010000012">
    <property type="protein sequence ID" value="NHN57049.1"/>
    <property type="molecule type" value="Genomic_DNA"/>
</dbReference>